<feature type="region of interest" description="Disordered" evidence="1">
    <location>
        <begin position="115"/>
        <end position="147"/>
    </location>
</feature>
<evidence type="ECO:0000256" key="1">
    <source>
        <dbReference type="SAM" id="MobiDB-lite"/>
    </source>
</evidence>
<feature type="region of interest" description="Disordered" evidence="1">
    <location>
        <begin position="161"/>
        <end position="182"/>
    </location>
</feature>
<sequence>MGNACANCQAEGVCMNADVIAVPGGGAEVELHYCKTRAIPVCSMDEVTNDRIETWDTIPLHQDLAPTSMLQVMGALSDTWQMTMNAEGTDDALDLMDDPSPSREKIRPHRLLEQRPVCTTLGQSQATKPARLPPPRESRASREAAPSPTLANLFAFADFPSGETSVDKQGTRDRPVVPTANEPLLDLQNAPLLDFQREFLESELSLRGEAAMEHPFNDLWLETPRRKCAEARDATRQSLQELTPDTQREAAQSEHTQTLAEDGPSLSKWLIDDALPWLHHARKTPVAVNCS</sequence>
<proteinExistence type="predicted"/>
<name>A0A7S0ZZD0_NOCSC</name>
<feature type="compositionally biased region" description="Basic and acidic residues" evidence="1">
    <location>
        <begin position="165"/>
        <end position="175"/>
    </location>
</feature>
<organism evidence="2">
    <name type="scientific">Noctiluca scintillans</name>
    <name type="common">Sea sparkle</name>
    <name type="synonym">Red tide dinoflagellate</name>
    <dbReference type="NCBI Taxonomy" id="2966"/>
    <lineage>
        <taxon>Eukaryota</taxon>
        <taxon>Sar</taxon>
        <taxon>Alveolata</taxon>
        <taxon>Dinophyceae</taxon>
        <taxon>Noctilucales</taxon>
        <taxon>Noctilucaceae</taxon>
        <taxon>Noctiluca</taxon>
    </lineage>
</organism>
<reference evidence="2" key="1">
    <citation type="submission" date="2021-01" db="EMBL/GenBank/DDBJ databases">
        <authorList>
            <person name="Corre E."/>
            <person name="Pelletier E."/>
            <person name="Niang G."/>
            <person name="Scheremetjew M."/>
            <person name="Finn R."/>
            <person name="Kale V."/>
            <person name="Holt S."/>
            <person name="Cochrane G."/>
            <person name="Meng A."/>
            <person name="Brown T."/>
            <person name="Cohen L."/>
        </authorList>
    </citation>
    <scope>NUCLEOTIDE SEQUENCE</scope>
</reference>
<dbReference type="AlphaFoldDB" id="A0A7S0ZZD0"/>
<evidence type="ECO:0000313" key="2">
    <source>
        <dbReference type="EMBL" id="CAD8837625.1"/>
    </source>
</evidence>
<dbReference type="EMBL" id="HBFQ01017226">
    <property type="protein sequence ID" value="CAD8837625.1"/>
    <property type="molecule type" value="Transcribed_RNA"/>
</dbReference>
<gene>
    <name evidence="2" type="ORF">NSCI0253_LOCUS11973</name>
</gene>
<protein>
    <submittedName>
        <fullName evidence="2">Uncharacterized protein</fullName>
    </submittedName>
</protein>
<accession>A0A7S0ZZD0</accession>